<dbReference type="Proteomes" id="UP001322481">
    <property type="component" value="Chromosome"/>
</dbReference>
<sequence length="255" mass="28931">MSSNQIIETAISSLANTMRMYVETHMRFGELFKVDPEEAIDNLDRTFELKLEAFHTLYDVSKGLFPYFDHGDTAVLIAVRNAIHHRDHPLFHSLNRRLYLDTGLDRWRGASFLLASYPTLHGAPILMSHFVRLDDLDARLDPSYASPYLDTIARGDKAVRRMKVIDMQLTLPAVRHRGLHDRYPNDQIYLDLMPIFVSAVCKLFKAMKAAGIAFKGFDAETYEVPFTSEIEVDLGSPSLKRLWVGGFGPPVTVDA</sequence>
<dbReference type="EMBL" id="CP139858">
    <property type="protein sequence ID" value="WQC01116.1"/>
    <property type="molecule type" value="Genomic_DNA"/>
</dbReference>
<evidence type="ECO:0000313" key="2">
    <source>
        <dbReference type="Proteomes" id="UP001322481"/>
    </source>
</evidence>
<dbReference type="RefSeq" id="WP_322416020.1">
    <property type="nucleotide sequence ID" value="NZ_CP139858.1"/>
</dbReference>
<name>A0ABZ0VV16_9HYPH</name>
<protein>
    <submittedName>
        <fullName evidence="1">Uncharacterized protein</fullName>
    </submittedName>
</protein>
<reference evidence="1 2" key="1">
    <citation type="submission" date="2023-11" db="EMBL/GenBank/DDBJ databases">
        <authorList>
            <person name="Panchal A.K."/>
            <person name="Meaney J.S."/>
            <person name="Karas B.J."/>
            <person name="diCenzo G.C."/>
        </authorList>
    </citation>
    <scope>NUCLEOTIDE SEQUENCE [LARGE SCALE GENOMIC DNA]</scope>
    <source>
        <strain evidence="1 2">NZP2235</strain>
    </source>
</reference>
<evidence type="ECO:0000313" key="1">
    <source>
        <dbReference type="EMBL" id="WQC01116.1"/>
    </source>
</evidence>
<organism evidence="1 2">
    <name type="scientific">Mesorhizobium huakuii</name>
    <dbReference type="NCBI Taxonomy" id="28104"/>
    <lineage>
        <taxon>Bacteria</taxon>
        <taxon>Pseudomonadati</taxon>
        <taxon>Pseudomonadota</taxon>
        <taxon>Alphaproteobacteria</taxon>
        <taxon>Hyphomicrobiales</taxon>
        <taxon>Phyllobacteriaceae</taxon>
        <taxon>Mesorhizobium</taxon>
    </lineage>
</organism>
<keyword evidence="2" id="KW-1185">Reference proteome</keyword>
<proteinExistence type="predicted"/>
<accession>A0ABZ0VV16</accession>
<gene>
    <name evidence="1" type="ORF">U0R22_005330</name>
</gene>